<accession>A0A512I938</accession>
<gene>
    <name evidence="1" type="ORF">KTU01_03490</name>
</gene>
<evidence type="ECO:0000313" key="1">
    <source>
        <dbReference type="EMBL" id="GEO94226.1"/>
    </source>
</evidence>
<comment type="caution">
    <text evidence="1">The sequence shown here is derived from an EMBL/GenBank/DDBJ whole genome shotgun (WGS) entry which is preliminary data.</text>
</comment>
<dbReference type="Proteomes" id="UP000321103">
    <property type="component" value="Unassembled WGS sequence"/>
</dbReference>
<name>A0A512I938_9MICC</name>
<sequence>MSVTIIRQWVGGGARHHHYETVEEAAEDTKDFIARHVDEDIAPDRLEAIIRSVIDSHCVQLDTRTGGIITGQGLIV</sequence>
<protein>
    <submittedName>
        <fullName evidence="1">Uncharacterized protein</fullName>
    </submittedName>
</protein>
<dbReference type="EMBL" id="BJZS01000009">
    <property type="protein sequence ID" value="GEO94226.1"/>
    <property type="molecule type" value="Genomic_DNA"/>
</dbReference>
<keyword evidence="2" id="KW-1185">Reference proteome</keyword>
<proteinExistence type="predicted"/>
<dbReference type="RefSeq" id="WP_047804588.1">
    <property type="nucleotide sequence ID" value="NZ_BJZS01000009.1"/>
</dbReference>
<organism evidence="1 2">
    <name type="scientific">Kocuria turfanensis</name>
    <dbReference type="NCBI Taxonomy" id="388357"/>
    <lineage>
        <taxon>Bacteria</taxon>
        <taxon>Bacillati</taxon>
        <taxon>Actinomycetota</taxon>
        <taxon>Actinomycetes</taxon>
        <taxon>Micrococcales</taxon>
        <taxon>Micrococcaceae</taxon>
        <taxon>Kocuria</taxon>
    </lineage>
</organism>
<evidence type="ECO:0000313" key="2">
    <source>
        <dbReference type="Proteomes" id="UP000321103"/>
    </source>
</evidence>
<dbReference type="AlphaFoldDB" id="A0A512I938"/>
<reference evidence="1 2" key="1">
    <citation type="submission" date="2019-07" db="EMBL/GenBank/DDBJ databases">
        <title>Whole genome shotgun sequence of Kocuria turfanensis NBRC 107627.</title>
        <authorList>
            <person name="Hosoyama A."/>
            <person name="Uohara A."/>
            <person name="Ohji S."/>
            <person name="Ichikawa N."/>
        </authorList>
    </citation>
    <scope>NUCLEOTIDE SEQUENCE [LARGE SCALE GENOMIC DNA]</scope>
    <source>
        <strain evidence="1 2">NBRC 107627</strain>
    </source>
</reference>